<dbReference type="InterPro" id="IPR007820">
    <property type="entry name" value="AbrB_fam"/>
</dbReference>
<dbReference type="PANTHER" id="PTHR38457">
    <property type="entry name" value="REGULATOR ABRB-RELATED"/>
    <property type="match status" value="1"/>
</dbReference>
<accession>A0A251X2T4</accession>
<name>A0A251X2T4_9RHOB</name>
<feature type="transmembrane region" description="Helical" evidence="1">
    <location>
        <begin position="179"/>
        <end position="197"/>
    </location>
</feature>
<keyword evidence="3" id="KW-1185">Reference proteome</keyword>
<keyword evidence="1" id="KW-0812">Transmembrane</keyword>
<feature type="transmembrane region" description="Helical" evidence="1">
    <location>
        <begin position="83"/>
        <end position="104"/>
    </location>
</feature>
<dbReference type="PANTHER" id="PTHR38457:SF1">
    <property type="entry name" value="REGULATOR ABRB-RELATED"/>
    <property type="match status" value="1"/>
</dbReference>
<sequence>MNASWKRILISHVIGAAGGAIFYYFSLPLPWMLGAMLFTFTAVMLGLPAQTIHKLRTPVIAIIGVMLGSGFTAEILASAGGWIVSLAFLAFYMAVAAALLVPIYTRIGGYDRNTAYFAAMPGGVNDMVIIGEAMGADGRRIALAHAARIVITIAVVAFWFRVVLGLEVSGNLSNGNYDPMGLCDFLLMTGCAVFGTIMGKKLKFPAHALLGPMVLSALVHVTDLTHSVPPSLLVNICQVFLGTALGVRFVGTPKGMVARSMRLSFVATLITLALTLIFAVAFHTLFDQTTEQVILAYAPGGLTEMSLVALSMGADVAYISVHHLARITMVIAFAPIILKLMLRRGI</sequence>
<dbReference type="PIRSF" id="PIRSF038991">
    <property type="entry name" value="Protein_AbrB"/>
    <property type="match status" value="1"/>
</dbReference>
<dbReference type="Pfam" id="PF05145">
    <property type="entry name" value="AbrB"/>
    <property type="match status" value="1"/>
</dbReference>
<reference evidence="2 3" key="1">
    <citation type="submission" date="2016-12" db="EMBL/GenBank/DDBJ databases">
        <title>The draft genome sequence of HSLHS2.</title>
        <authorList>
            <person name="Hu D."/>
            <person name="Wang L."/>
            <person name="Shao Z."/>
        </authorList>
    </citation>
    <scope>NUCLEOTIDE SEQUENCE [LARGE SCALE GENOMIC DNA]</scope>
    <source>
        <strain evidence="2">MCCC 1A06712</strain>
    </source>
</reference>
<organism evidence="2 3">
    <name type="scientific">Marivivens niveibacter</name>
    <dbReference type="NCBI Taxonomy" id="1930667"/>
    <lineage>
        <taxon>Bacteria</taxon>
        <taxon>Pseudomonadati</taxon>
        <taxon>Pseudomonadota</taxon>
        <taxon>Alphaproteobacteria</taxon>
        <taxon>Rhodobacterales</taxon>
        <taxon>Paracoccaceae</taxon>
        <taxon>Marivivens group</taxon>
        <taxon>Marivivens</taxon>
    </lineage>
</organism>
<dbReference type="EMBL" id="MSPP01000001">
    <property type="protein sequence ID" value="OUD10997.1"/>
    <property type="molecule type" value="Genomic_DNA"/>
</dbReference>
<evidence type="ECO:0000313" key="2">
    <source>
        <dbReference type="EMBL" id="OUD10997.1"/>
    </source>
</evidence>
<feature type="transmembrane region" description="Helical" evidence="1">
    <location>
        <begin position="204"/>
        <end position="221"/>
    </location>
</feature>
<dbReference type="NCBIfam" id="TIGR03082">
    <property type="entry name" value="Gneg_AbrB_dup"/>
    <property type="match status" value="2"/>
</dbReference>
<dbReference type="AlphaFoldDB" id="A0A251X2T4"/>
<feature type="transmembrane region" description="Helical" evidence="1">
    <location>
        <begin position="316"/>
        <end position="338"/>
    </location>
</feature>
<feature type="transmembrane region" description="Helical" evidence="1">
    <location>
        <begin position="7"/>
        <end position="25"/>
    </location>
</feature>
<feature type="transmembrane region" description="Helical" evidence="1">
    <location>
        <begin position="233"/>
        <end position="251"/>
    </location>
</feature>
<evidence type="ECO:0000256" key="1">
    <source>
        <dbReference type="SAM" id="Phobius"/>
    </source>
</evidence>
<dbReference type="GO" id="GO:0010468">
    <property type="term" value="P:regulation of gene expression"/>
    <property type="evidence" value="ECO:0007669"/>
    <property type="project" value="InterPro"/>
</dbReference>
<keyword evidence="1" id="KW-0472">Membrane</keyword>
<dbReference type="InterPro" id="IPR017516">
    <property type="entry name" value="AbrB_dup"/>
</dbReference>
<evidence type="ECO:0008006" key="4">
    <source>
        <dbReference type="Google" id="ProtNLM"/>
    </source>
</evidence>
<proteinExistence type="predicted"/>
<evidence type="ECO:0000313" key="3">
    <source>
        <dbReference type="Proteomes" id="UP000194664"/>
    </source>
</evidence>
<feature type="transmembrane region" description="Helical" evidence="1">
    <location>
        <begin position="141"/>
        <end position="159"/>
    </location>
</feature>
<feature type="transmembrane region" description="Helical" evidence="1">
    <location>
        <begin position="31"/>
        <end position="47"/>
    </location>
</feature>
<comment type="caution">
    <text evidence="2">The sequence shown here is derived from an EMBL/GenBank/DDBJ whole genome shotgun (WGS) entry which is preliminary data.</text>
</comment>
<dbReference type="Proteomes" id="UP000194664">
    <property type="component" value="Unassembled WGS sequence"/>
</dbReference>
<keyword evidence="1" id="KW-1133">Transmembrane helix</keyword>
<gene>
    <name evidence="2" type="ORF">BVC71_01580</name>
</gene>
<dbReference type="GO" id="GO:0016020">
    <property type="term" value="C:membrane"/>
    <property type="evidence" value="ECO:0007669"/>
    <property type="project" value="InterPro"/>
</dbReference>
<feature type="transmembrane region" description="Helical" evidence="1">
    <location>
        <begin position="263"/>
        <end position="286"/>
    </location>
</feature>
<protein>
    <recommendedName>
        <fullName evidence="4">Ammonia monooxygenase</fullName>
    </recommendedName>
</protein>
<feature type="transmembrane region" description="Helical" evidence="1">
    <location>
        <begin position="59"/>
        <end position="77"/>
    </location>
</feature>